<feature type="signal peptide" evidence="2">
    <location>
        <begin position="1"/>
        <end position="18"/>
    </location>
</feature>
<sequence length="425" mass="44348">MILALAAQAALAATPAPAAPTPPPLPAPYATPSVEKRSVTVGWPEGGRPKAPEGFEVLPFATGLSSPRQMLVLANGDVLVAEAQTIKNGKTSANRITLLRDDNRDGKADQSFTVAENIRQPFGLAIVGPDLWIAATDGVLRAPFKPGDTTLGGPIEQILALPAGGYNNHWTRNLIASPDGKTVYLTIGSASNIAEHGPAEDQGRAEIRAIDVATRKATPFATGLRNPVGLAFEPTSGALWTAVNERDGLGDELVPDYITSVRAGGFYGWPYSYFGKTIDPRVKQDKPDLVARAIVPDLAVGPHVAALGIAFAPQAWPAGWTQGAFVARHGSWNRAKFSGYDVVFAPFANGKPTGEIRPFLTGFVSDEAKSEVFGRPVSLATTATGALLLADDAGNAIWLVRPVAAKAPVAAPPTAAPVSPSGPPQ</sequence>
<evidence type="ECO:0000259" key="3">
    <source>
        <dbReference type="Pfam" id="PF22807"/>
    </source>
</evidence>
<dbReference type="EMBL" id="CP117411">
    <property type="protein sequence ID" value="WCT71846.1"/>
    <property type="molecule type" value="Genomic_DNA"/>
</dbReference>
<reference evidence="4 5" key="1">
    <citation type="submission" date="2023-02" db="EMBL/GenBank/DDBJ databases">
        <title>Genome sequence of Sphingomonas naphthae.</title>
        <authorList>
            <person name="Kim S."/>
            <person name="Heo J."/>
            <person name="Kwon S.-W."/>
        </authorList>
    </citation>
    <scope>NUCLEOTIDE SEQUENCE [LARGE SCALE GENOMIC DNA]</scope>
    <source>
        <strain evidence="4 5">KACC 18716</strain>
    </source>
</reference>
<proteinExistence type="predicted"/>
<keyword evidence="5" id="KW-1185">Reference proteome</keyword>
<dbReference type="Pfam" id="PF22807">
    <property type="entry name" value="TrAA12"/>
    <property type="match status" value="2"/>
</dbReference>
<evidence type="ECO:0000256" key="2">
    <source>
        <dbReference type="SAM" id="SignalP"/>
    </source>
</evidence>
<evidence type="ECO:0000256" key="1">
    <source>
        <dbReference type="SAM" id="MobiDB-lite"/>
    </source>
</evidence>
<gene>
    <name evidence="4" type="ORF">PQ455_09280</name>
</gene>
<dbReference type="PANTHER" id="PTHR33546">
    <property type="entry name" value="LARGE, MULTIFUNCTIONAL SECRETED PROTEIN-RELATED"/>
    <property type="match status" value="1"/>
</dbReference>
<dbReference type="PANTHER" id="PTHR33546:SF1">
    <property type="entry name" value="LARGE, MULTIFUNCTIONAL SECRETED PROTEIN"/>
    <property type="match status" value="1"/>
</dbReference>
<dbReference type="InterPro" id="IPR054539">
    <property type="entry name" value="Beta-prop_PDH"/>
</dbReference>
<feature type="domain" description="Pyrroloquinoline quinone-dependent pyranose dehydrogenase beta-propeller" evidence="3">
    <location>
        <begin position="293"/>
        <end position="401"/>
    </location>
</feature>
<accession>A0ABY7TG94</accession>
<feature type="chain" id="PRO_5045111608" evidence="2">
    <location>
        <begin position="19"/>
        <end position="425"/>
    </location>
</feature>
<dbReference type="InterPro" id="IPR011042">
    <property type="entry name" value="6-blade_b-propeller_TolB-like"/>
</dbReference>
<dbReference type="Proteomes" id="UP001220395">
    <property type="component" value="Chromosome"/>
</dbReference>
<organism evidence="4 5">
    <name type="scientific">Sphingomonas naphthae</name>
    <dbReference type="NCBI Taxonomy" id="1813468"/>
    <lineage>
        <taxon>Bacteria</taxon>
        <taxon>Pseudomonadati</taxon>
        <taxon>Pseudomonadota</taxon>
        <taxon>Alphaproteobacteria</taxon>
        <taxon>Sphingomonadales</taxon>
        <taxon>Sphingomonadaceae</taxon>
        <taxon>Sphingomonas</taxon>
    </lineage>
</organism>
<keyword evidence="2" id="KW-0732">Signal</keyword>
<feature type="region of interest" description="Disordered" evidence="1">
    <location>
        <begin position="13"/>
        <end position="32"/>
    </location>
</feature>
<dbReference type="Gene3D" id="2.120.10.30">
    <property type="entry name" value="TolB, C-terminal domain"/>
    <property type="match status" value="1"/>
</dbReference>
<feature type="compositionally biased region" description="Pro residues" evidence="1">
    <location>
        <begin position="17"/>
        <end position="29"/>
    </location>
</feature>
<feature type="domain" description="Pyrroloquinoline quinone-dependent pyranose dehydrogenase beta-propeller" evidence="3">
    <location>
        <begin position="50"/>
        <end position="249"/>
    </location>
</feature>
<protein>
    <submittedName>
        <fullName evidence="4">Sorbosone dehydrogenase family protein</fullName>
    </submittedName>
</protein>
<evidence type="ECO:0000313" key="4">
    <source>
        <dbReference type="EMBL" id="WCT71846.1"/>
    </source>
</evidence>
<dbReference type="RefSeq" id="WP_273685793.1">
    <property type="nucleotide sequence ID" value="NZ_CP117411.1"/>
</dbReference>
<dbReference type="SUPFAM" id="SSF50952">
    <property type="entry name" value="Soluble quinoprotein glucose dehydrogenase"/>
    <property type="match status" value="1"/>
</dbReference>
<name>A0ABY7TG94_9SPHN</name>
<evidence type="ECO:0000313" key="5">
    <source>
        <dbReference type="Proteomes" id="UP001220395"/>
    </source>
</evidence>
<dbReference type="InterPro" id="IPR011041">
    <property type="entry name" value="Quinoprot_gluc/sorb_DH_b-prop"/>
</dbReference>